<name>A0A5J9SDD2_9POAL</name>
<feature type="non-terminal residue" evidence="4">
    <location>
        <position position="1"/>
    </location>
</feature>
<keyword evidence="5" id="KW-1185">Reference proteome</keyword>
<feature type="domain" description="DUF4220" evidence="3">
    <location>
        <begin position="95"/>
        <end position="386"/>
    </location>
</feature>
<dbReference type="InterPro" id="IPR007658">
    <property type="entry name" value="DUF594"/>
</dbReference>
<dbReference type="PANTHER" id="PTHR31325">
    <property type="entry name" value="OS01G0798800 PROTEIN-RELATED"/>
    <property type="match status" value="1"/>
</dbReference>
<keyword evidence="2" id="KW-0472">Membrane</keyword>
<keyword evidence="2" id="KW-1133">Transmembrane helix</keyword>
<dbReference type="InterPro" id="IPR025315">
    <property type="entry name" value="DUF4220"/>
</dbReference>
<feature type="transmembrane region" description="Helical" evidence="2">
    <location>
        <begin position="93"/>
        <end position="113"/>
    </location>
</feature>
<dbReference type="AlphaFoldDB" id="A0A5J9SDD2"/>
<accession>A0A5J9SDD2</accession>
<proteinExistence type="predicted"/>
<keyword evidence="2" id="KW-0812">Transmembrane</keyword>
<organism evidence="4 5">
    <name type="scientific">Eragrostis curvula</name>
    <name type="common">weeping love grass</name>
    <dbReference type="NCBI Taxonomy" id="38414"/>
    <lineage>
        <taxon>Eukaryota</taxon>
        <taxon>Viridiplantae</taxon>
        <taxon>Streptophyta</taxon>
        <taxon>Embryophyta</taxon>
        <taxon>Tracheophyta</taxon>
        <taxon>Spermatophyta</taxon>
        <taxon>Magnoliopsida</taxon>
        <taxon>Liliopsida</taxon>
        <taxon>Poales</taxon>
        <taxon>Poaceae</taxon>
        <taxon>PACMAD clade</taxon>
        <taxon>Chloridoideae</taxon>
        <taxon>Eragrostideae</taxon>
        <taxon>Eragrostidinae</taxon>
        <taxon>Eragrostis</taxon>
    </lineage>
</organism>
<evidence type="ECO:0000256" key="1">
    <source>
        <dbReference type="SAM" id="MobiDB-lite"/>
    </source>
</evidence>
<reference evidence="4 5" key="1">
    <citation type="journal article" date="2019" name="Sci. Rep.">
        <title>A high-quality genome of Eragrostis curvula grass provides insights into Poaceae evolution and supports new strategies to enhance forage quality.</title>
        <authorList>
            <person name="Carballo J."/>
            <person name="Santos B.A.C.M."/>
            <person name="Zappacosta D."/>
            <person name="Garbus I."/>
            <person name="Selva J.P."/>
            <person name="Gallo C.A."/>
            <person name="Diaz A."/>
            <person name="Albertini E."/>
            <person name="Caccamo M."/>
            <person name="Echenique V."/>
        </authorList>
    </citation>
    <scope>NUCLEOTIDE SEQUENCE [LARGE SCALE GENOMIC DNA]</scope>
    <source>
        <strain evidence="5">cv. Victoria</strain>
        <tissue evidence="4">Leaf</tissue>
    </source>
</reference>
<feature type="region of interest" description="Disordered" evidence="1">
    <location>
        <begin position="247"/>
        <end position="274"/>
    </location>
</feature>
<dbReference type="OrthoDB" id="602251at2759"/>
<evidence type="ECO:0000313" key="5">
    <source>
        <dbReference type="Proteomes" id="UP000324897"/>
    </source>
</evidence>
<dbReference type="Proteomes" id="UP000324897">
    <property type="component" value="Unassembled WGS sequence"/>
</dbReference>
<comment type="caution">
    <text evidence="4">The sequence shown here is derived from an EMBL/GenBank/DDBJ whole genome shotgun (WGS) entry which is preliminary data.</text>
</comment>
<evidence type="ECO:0000313" key="4">
    <source>
        <dbReference type="EMBL" id="TVT96862.1"/>
    </source>
</evidence>
<evidence type="ECO:0000256" key="2">
    <source>
        <dbReference type="SAM" id="Phobius"/>
    </source>
</evidence>
<gene>
    <name evidence="4" type="ORF">EJB05_57940</name>
</gene>
<dbReference type="Pfam" id="PF13968">
    <property type="entry name" value="DUF4220"/>
    <property type="match status" value="1"/>
</dbReference>
<evidence type="ECO:0000259" key="3">
    <source>
        <dbReference type="Pfam" id="PF13968"/>
    </source>
</evidence>
<feature type="transmembrane region" description="Helical" evidence="2">
    <location>
        <begin position="61"/>
        <end position="81"/>
    </location>
</feature>
<dbReference type="Gramene" id="TVT96862">
    <property type="protein sequence ID" value="TVT96862"/>
    <property type="gene ID" value="EJB05_57940"/>
</dbReference>
<protein>
    <recommendedName>
        <fullName evidence="3">DUF4220 domain-containing protein</fullName>
    </recommendedName>
</protein>
<dbReference type="EMBL" id="RWGY01001120">
    <property type="protein sequence ID" value="TVT96862.1"/>
    <property type="molecule type" value="Genomic_DNA"/>
</dbReference>
<feature type="compositionally biased region" description="Basic and acidic residues" evidence="1">
    <location>
        <begin position="247"/>
        <end position="265"/>
    </location>
</feature>
<dbReference type="Pfam" id="PF04578">
    <property type="entry name" value="DUF594"/>
    <property type="match status" value="1"/>
</dbReference>
<sequence>NCIANTWAHFFSLRGQPVVFKDINGGPSFASLHSSVRSHIERGGLRMGFSKAVQWWEEWQLRVLVLASLFLQYFLMVAAALRKHRIPAWFRFLTWLAYLGSDATAIYALATLFNRHTRQEWVSRHHSSIALEALWAPILLMHLGGQIGITAYNIEDNELWRRHVLTALSQIAVAMYVFRKSWSGGDKRLLQAAILTFIPGTLKCLEKPWALNRASINSIVNRTDSTTHKDDQINSFEKYMETAAEYFQKDSQESTEEKKEQKDSQESTEEEKEQKPYNLFVDIAPTYSDRINRLKYVVQNKDKVHDLLRSGLSRSFDRLYTREQRRCCGHMMRHVVLYLTFAAIGLFHNSHRDSYNNIDVKVTYILLCCTAAQEFITSQLWTCFGCCGSIFGRPWPEQVSQYNLIWYLARNKSHRVVRNLAGMSFLKHYVDKLWCMKPCGSKSSRDITMVIHEYVVRGWTDHMKDTPSFRAFNDNRGQWTLKRENCSRDLEWSLRRPFDECVLLWHLATDFYFYNTAPPPSLDIVGRCRVISNYMTYLLFVNPEMLMAGARRSLFRATYSELKKIIDDSPSLDVEDLCNKITKKVKAPQSSSVACDALTLYEKLRLGGEEKMWRVIEGVWVEMLCFSAGRCRGYLHAKSLGSGGEYLSYVWLLLSYMGMETMSERMQRTVLEEDGANLAVEMTGNMAGAVPFY</sequence>